<dbReference type="KEGG" id="sng:SNE_A00710"/>
<reference evidence="1 2" key="2">
    <citation type="journal article" date="2011" name="Mol. Biol. Evol.">
        <title>Unity in variety--the pan-genome of the Chlamydiae.</title>
        <authorList>
            <person name="Collingro A."/>
            <person name="Tischler P."/>
            <person name="Weinmaier T."/>
            <person name="Penz T."/>
            <person name="Heinz E."/>
            <person name="Brunham R.C."/>
            <person name="Read T.D."/>
            <person name="Bavoil P.M."/>
            <person name="Sachse K."/>
            <person name="Kahane S."/>
            <person name="Friedman M.G."/>
            <person name="Rattei T."/>
            <person name="Myers G.S."/>
            <person name="Horn M."/>
        </authorList>
    </citation>
    <scope>NUCLEOTIDE SEQUENCE [LARGE SCALE GENOMIC DNA]</scope>
    <source>
        <strain evidence="2">ATCC VR-1471 / Z</strain>
    </source>
</reference>
<name>F8L568_SIMNZ</name>
<protein>
    <submittedName>
        <fullName evidence="1">Uncharacterized protein</fullName>
    </submittedName>
</protein>
<dbReference type="HOGENOM" id="CLU_3122664_0_0_0"/>
<evidence type="ECO:0000313" key="2">
    <source>
        <dbReference type="Proteomes" id="UP000000496"/>
    </source>
</evidence>
<dbReference type="EMBL" id="FR872582">
    <property type="protein sequence ID" value="CCB87949.1"/>
    <property type="molecule type" value="Genomic_DNA"/>
</dbReference>
<organism evidence="1 2">
    <name type="scientific">Simkania negevensis (strain ATCC VR-1471 / DSM 27360 / Z)</name>
    <dbReference type="NCBI Taxonomy" id="331113"/>
    <lineage>
        <taxon>Bacteria</taxon>
        <taxon>Pseudomonadati</taxon>
        <taxon>Chlamydiota</taxon>
        <taxon>Chlamydiia</taxon>
        <taxon>Parachlamydiales</taxon>
        <taxon>Simkaniaceae</taxon>
        <taxon>Simkania</taxon>
    </lineage>
</organism>
<gene>
    <name evidence="1" type="ordered locus">SNE_A00710</name>
</gene>
<keyword evidence="2" id="KW-1185">Reference proteome</keyword>
<dbReference type="Proteomes" id="UP000000496">
    <property type="component" value="Chromosome gsn.131"/>
</dbReference>
<reference key="1">
    <citation type="journal article" date="2011" name="Mol. Biol. Evol.">
        <title>Unity in variety -- the pan-genome of the Chlamydiae.</title>
        <authorList>
            <person name="Collingro A."/>
            <person name="Tischler P."/>
            <person name="Weinmaier T."/>
            <person name="Penz T."/>
            <person name="Heinz E."/>
            <person name="Brunham R.C."/>
            <person name="Read T.D."/>
            <person name="Bavoil P.M."/>
            <person name="Sachse K."/>
            <person name="Kahane S."/>
            <person name="Friedman M.G."/>
            <person name="Rattei T."/>
            <person name="Myers G.S.A."/>
            <person name="Horn M."/>
        </authorList>
    </citation>
    <scope>NUCLEOTIDE SEQUENCE</scope>
    <source>
        <strain>Z</strain>
    </source>
</reference>
<proteinExistence type="predicted"/>
<sequence>MKISNAYNLSFEFFSPILSNFSLHKQSPFECEICNYLYPVDWIIVGILFL</sequence>
<evidence type="ECO:0000313" key="1">
    <source>
        <dbReference type="EMBL" id="CCB87949.1"/>
    </source>
</evidence>
<dbReference type="AlphaFoldDB" id="F8L568"/>
<dbReference type="STRING" id="331113.SNE_A00710"/>
<accession>F8L568</accession>